<accession>A0A5B7CPE6</accession>
<protein>
    <submittedName>
        <fullName evidence="2">Uncharacterized protein</fullName>
    </submittedName>
</protein>
<proteinExistence type="predicted"/>
<feature type="region of interest" description="Disordered" evidence="1">
    <location>
        <begin position="1"/>
        <end position="52"/>
    </location>
</feature>
<evidence type="ECO:0000313" key="2">
    <source>
        <dbReference type="EMBL" id="MPC11028.1"/>
    </source>
</evidence>
<dbReference type="Proteomes" id="UP000324222">
    <property type="component" value="Unassembled WGS sequence"/>
</dbReference>
<gene>
    <name evidence="2" type="ORF">E2C01_003681</name>
</gene>
<name>A0A5B7CPE6_PORTR</name>
<organism evidence="2 3">
    <name type="scientific">Portunus trituberculatus</name>
    <name type="common">Swimming crab</name>
    <name type="synonym">Neptunus trituberculatus</name>
    <dbReference type="NCBI Taxonomy" id="210409"/>
    <lineage>
        <taxon>Eukaryota</taxon>
        <taxon>Metazoa</taxon>
        <taxon>Ecdysozoa</taxon>
        <taxon>Arthropoda</taxon>
        <taxon>Crustacea</taxon>
        <taxon>Multicrustacea</taxon>
        <taxon>Malacostraca</taxon>
        <taxon>Eumalacostraca</taxon>
        <taxon>Eucarida</taxon>
        <taxon>Decapoda</taxon>
        <taxon>Pleocyemata</taxon>
        <taxon>Brachyura</taxon>
        <taxon>Eubrachyura</taxon>
        <taxon>Portunoidea</taxon>
        <taxon>Portunidae</taxon>
        <taxon>Portuninae</taxon>
        <taxon>Portunus</taxon>
    </lineage>
</organism>
<comment type="caution">
    <text evidence="2">The sequence shown here is derived from an EMBL/GenBank/DDBJ whole genome shotgun (WGS) entry which is preliminary data.</text>
</comment>
<dbReference type="EMBL" id="VSRR010000141">
    <property type="protein sequence ID" value="MPC11028.1"/>
    <property type="molecule type" value="Genomic_DNA"/>
</dbReference>
<evidence type="ECO:0000256" key="1">
    <source>
        <dbReference type="SAM" id="MobiDB-lite"/>
    </source>
</evidence>
<feature type="region of interest" description="Disordered" evidence="1">
    <location>
        <begin position="157"/>
        <end position="189"/>
    </location>
</feature>
<feature type="compositionally biased region" description="Basic and acidic residues" evidence="1">
    <location>
        <begin position="163"/>
        <end position="189"/>
    </location>
</feature>
<feature type="compositionally biased region" description="Basic and acidic residues" evidence="1">
    <location>
        <begin position="37"/>
        <end position="47"/>
    </location>
</feature>
<reference evidence="2 3" key="1">
    <citation type="submission" date="2019-05" db="EMBL/GenBank/DDBJ databases">
        <title>Another draft genome of Portunus trituberculatus and its Hox gene families provides insights of decapod evolution.</title>
        <authorList>
            <person name="Jeong J.-H."/>
            <person name="Song I."/>
            <person name="Kim S."/>
            <person name="Choi T."/>
            <person name="Kim D."/>
            <person name="Ryu S."/>
            <person name="Kim W."/>
        </authorList>
    </citation>
    <scope>NUCLEOTIDE SEQUENCE [LARGE SCALE GENOMIC DNA]</scope>
    <source>
        <tissue evidence="2">Muscle</tissue>
    </source>
</reference>
<sequence length="189" mass="20104">MAQGEHPKASPQPSSREAEVGLSGKRRRWDGGQHVLGESEDKREGTAKGRHYGGISRKRSFTAIFNLTKGGSVPGGCGGGKGVTSPTEATEEAVSSAGLKNGLEWGRVVEVVVMVMVAVITLLLPNIASGDEREERKGWIAVWKQRSGTLPGFVCHSLAGTPRDSEGKAREREGEVEERREQKKGGAAG</sequence>
<dbReference type="AlphaFoldDB" id="A0A5B7CPE6"/>
<keyword evidence="3" id="KW-1185">Reference proteome</keyword>
<evidence type="ECO:0000313" key="3">
    <source>
        <dbReference type="Proteomes" id="UP000324222"/>
    </source>
</evidence>